<dbReference type="CDD" id="cd03354">
    <property type="entry name" value="LbH_SAT"/>
    <property type="match status" value="1"/>
</dbReference>
<dbReference type="EC" id="2.3.1.30" evidence="4"/>
<dbReference type="InterPro" id="IPR045304">
    <property type="entry name" value="LbH_SAT"/>
</dbReference>
<evidence type="ECO:0000256" key="9">
    <source>
        <dbReference type="ARBA" id="ARBA00022737"/>
    </source>
</evidence>
<evidence type="ECO:0000256" key="4">
    <source>
        <dbReference type="ARBA" id="ARBA00013266"/>
    </source>
</evidence>
<dbReference type="NCBIfam" id="NF041874">
    <property type="entry name" value="EPS_EpsC"/>
    <property type="match status" value="1"/>
</dbReference>
<sequence>MVSGRLFRYSSGFHKLTQVYKMNPNSFNLWQTIRDEVAQSAHQEPMLASFLHLTVLRHNSLARVLAFHLSSKLSNSVMDSRSLYEVFAEALTADESLEKAVQADIMAYYNRDPACDQYCLPLLYFKGFHAIQAHRINHWLWQQGRTTLSYFLQNRVSEVFGVDIHPAAKFGCGIMIDHGTGVVIGETAVLGNDISILHGVTLGGSGKESGDRHPKIGNGVMIGANASILGNIRIGANAKIGAGSVVVRDIPPCSTAVGVPAKVVGVSAQSKPADEMKQDFSECDDFNFVI</sequence>
<dbReference type="EMBL" id="OCNF01000001">
    <property type="protein sequence ID" value="SOD64897.1"/>
    <property type="molecule type" value="Genomic_DNA"/>
</dbReference>
<dbReference type="AlphaFoldDB" id="A0A286E1W5"/>
<comment type="catalytic activity">
    <reaction evidence="11">
        <text>L-serine + acetyl-CoA = O-acetyl-L-serine + CoA</text>
        <dbReference type="Rhea" id="RHEA:24560"/>
        <dbReference type="ChEBI" id="CHEBI:33384"/>
        <dbReference type="ChEBI" id="CHEBI:57287"/>
        <dbReference type="ChEBI" id="CHEBI:57288"/>
        <dbReference type="ChEBI" id="CHEBI:58340"/>
        <dbReference type="EC" id="2.3.1.30"/>
    </reaction>
</comment>
<dbReference type="NCBIfam" id="TIGR01172">
    <property type="entry name" value="cysE"/>
    <property type="match status" value="1"/>
</dbReference>
<evidence type="ECO:0000259" key="12">
    <source>
        <dbReference type="SMART" id="SM00971"/>
    </source>
</evidence>
<dbReference type="InterPro" id="IPR010493">
    <property type="entry name" value="Ser_AcTrfase_N"/>
</dbReference>
<accession>A0A286E1W5</accession>
<dbReference type="SMART" id="SM00971">
    <property type="entry name" value="SATase_N"/>
    <property type="match status" value="1"/>
</dbReference>
<dbReference type="PANTHER" id="PTHR42811">
    <property type="entry name" value="SERINE ACETYLTRANSFERASE"/>
    <property type="match status" value="1"/>
</dbReference>
<dbReference type="InterPro" id="IPR042122">
    <property type="entry name" value="Ser_AcTrfase_N_sf"/>
</dbReference>
<reference evidence="13 14" key="1">
    <citation type="submission" date="2017-09" db="EMBL/GenBank/DDBJ databases">
        <authorList>
            <person name="Ehlers B."/>
            <person name="Leendertz F.H."/>
        </authorList>
    </citation>
    <scope>NUCLEOTIDE SEQUENCE [LARGE SCALE GENOMIC DNA]</scope>
    <source>
        <strain evidence="13 14">DSM 16848</strain>
    </source>
</reference>
<dbReference type="UniPathway" id="UPA00136">
    <property type="reaction ID" value="UER00199"/>
</dbReference>
<dbReference type="Pfam" id="PF00132">
    <property type="entry name" value="Hexapep"/>
    <property type="match status" value="1"/>
</dbReference>
<evidence type="ECO:0000256" key="7">
    <source>
        <dbReference type="ARBA" id="ARBA00022605"/>
    </source>
</evidence>
<evidence type="ECO:0000256" key="6">
    <source>
        <dbReference type="ARBA" id="ARBA00022490"/>
    </source>
</evidence>
<dbReference type="GO" id="GO:0009001">
    <property type="term" value="F:serine O-acetyltransferase activity"/>
    <property type="evidence" value="ECO:0007669"/>
    <property type="project" value="UniProtKB-EC"/>
</dbReference>
<keyword evidence="7" id="KW-0028">Amino-acid biosynthesis</keyword>
<evidence type="ECO:0000313" key="13">
    <source>
        <dbReference type="EMBL" id="SOD64897.1"/>
    </source>
</evidence>
<keyword evidence="6" id="KW-0963">Cytoplasm</keyword>
<dbReference type="InterPro" id="IPR001451">
    <property type="entry name" value="Hexapep"/>
</dbReference>
<dbReference type="InterPro" id="IPR011004">
    <property type="entry name" value="Trimer_LpxA-like_sf"/>
</dbReference>
<dbReference type="InterPro" id="IPR018357">
    <property type="entry name" value="Hexapep_transf_CS"/>
</dbReference>
<dbReference type="InterPro" id="IPR053376">
    <property type="entry name" value="Serine_acetyltransferase"/>
</dbReference>
<keyword evidence="10" id="KW-0012">Acyltransferase</keyword>
<evidence type="ECO:0000256" key="1">
    <source>
        <dbReference type="ARBA" id="ARBA00004496"/>
    </source>
</evidence>
<dbReference type="FunFam" id="1.10.3130.10:FF:000001">
    <property type="entry name" value="Acetyltransferase"/>
    <property type="match status" value="1"/>
</dbReference>
<dbReference type="Gene3D" id="2.160.10.10">
    <property type="entry name" value="Hexapeptide repeat proteins"/>
    <property type="match status" value="1"/>
</dbReference>
<evidence type="ECO:0000256" key="10">
    <source>
        <dbReference type="ARBA" id="ARBA00023315"/>
    </source>
</evidence>
<dbReference type="PROSITE" id="PS00101">
    <property type="entry name" value="HEXAPEP_TRANSFERASES"/>
    <property type="match status" value="1"/>
</dbReference>
<comment type="subcellular location">
    <subcellularLocation>
        <location evidence="1">Cytoplasm</location>
    </subcellularLocation>
</comment>
<gene>
    <name evidence="13" type="ORF">SAMN02746062_00092</name>
</gene>
<proteinExistence type="inferred from homology"/>
<keyword evidence="14" id="KW-1185">Reference proteome</keyword>
<evidence type="ECO:0000256" key="2">
    <source>
        <dbReference type="ARBA" id="ARBA00004876"/>
    </source>
</evidence>
<dbReference type="Proteomes" id="UP000219669">
    <property type="component" value="Unassembled WGS sequence"/>
</dbReference>
<evidence type="ECO:0000256" key="8">
    <source>
        <dbReference type="ARBA" id="ARBA00022679"/>
    </source>
</evidence>
<keyword evidence="9" id="KW-0677">Repeat</keyword>
<protein>
    <recommendedName>
        <fullName evidence="5">Serine acetyltransferase</fullName>
        <ecNumber evidence="4">2.3.1.30</ecNumber>
    </recommendedName>
</protein>
<evidence type="ECO:0000256" key="11">
    <source>
        <dbReference type="ARBA" id="ARBA00049486"/>
    </source>
</evidence>
<comment type="similarity">
    <text evidence="3">Belongs to the transferase hexapeptide repeat family.</text>
</comment>
<name>A0A286E1W5_9NEIS</name>
<organism evidence="13 14">
    <name type="scientific">Alysiella filiformis DSM 16848</name>
    <dbReference type="NCBI Taxonomy" id="1120981"/>
    <lineage>
        <taxon>Bacteria</taxon>
        <taxon>Pseudomonadati</taxon>
        <taxon>Pseudomonadota</taxon>
        <taxon>Betaproteobacteria</taxon>
        <taxon>Neisseriales</taxon>
        <taxon>Neisseriaceae</taxon>
        <taxon>Alysiella</taxon>
    </lineage>
</organism>
<dbReference type="GO" id="GO:0005737">
    <property type="term" value="C:cytoplasm"/>
    <property type="evidence" value="ECO:0007669"/>
    <property type="project" value="UniProtKB-SubCell"/>
</dbReference>
<evidence type="ECO:0000256" key="5">
    <source>
        <dbReference type="ARBA" id="ARBA00018522"/>
    </source>
</evidence>
<dbReference type="FunFam" id="2.160.10.10:FF:000002">
    <property type="entry name" value="Serine acetyltransferase"/>
    <property type="match status" value="1"/>
</dbReference>
<comment type="pathway">
    <text evidence="2">Amino-acid biosynthesis; L-cysteine biosynthesis; L-cysteine from L-serine: step 1/2.</text>
</comment>
<dbReference type="Gene3D" id="1.10.3130.10">
    <property type="entry name" value="serine acetyltransferase, domain 1"/>
    <property type="match status" value="1"/>
</dbReference>
<feature type="domain" description="Serine acetyltransferase N-terminal" evidence="12">
    <location>
        <begin position="29"/>
        <end position="133"/>
    </location>
</feature>
<dbReference type="InterPro" id="IPR005881">
    <property type="entry name" value="Ser_O-AcTrfase"/>
</dbReference>
<dbReference type="GO" id="GO:0006535">
    <property type="term" value="P:cysteine biosynthetic process from serine"/>
    <property type="evidence" value="ECO:0007669"/>
    <property type="project" value="InterPro"/>
</dbReference>
<keyword evidence="8 13" id="KW-0808">Transferase</keyword>
<evidence type="ECO:0000256" key="3">
    <source>
        <dbReference type="ARBA" id="ARBA00007274"/>
    </source>
</evidence>
<dbReference type="SUPFAM" id="SSF51161">
    <property type="entry name" value="Trimeric LpxA-like enzymes"/>
    <property type="match status" value="1"/>
</dbReference>
<dbReference type="Pfam" id="PF06426">
    <property type="entry name" value="SATase_N"/>
    <property type="match status" value="1"/>
</dbReference>
<evidence type="ECO:0000313" key="14">
    <source>
        <dbReference type="Proteomes" id="UP000219669"/>
    </source>
</evidence>